<accession>A0A4Q8XRU2</accession>
<sequence>MMKIVVALLLSALATSSCSPTRQAENIPDLNSTIKVLGYNSLALPSTAYGPGSLVTSVKGSGLVAPLNLTYLCRPDFAHAPPAIIDTAASADASRSLNSSFKLDPSTLTQIGLGASASYLDTVTLKLSNVSVEQLAFDDLETVRSTLGPSCKQIVADFSKKSLAYQTKQAIRADVTYSFKLKVGASAEAKGLVIKALASAFGGSIESDQGSTVSGKGLFYGLILTKV</sequence>
<keyword evidence="1" id="KW-0732">Signal</keyword>
<evidence type="ECO:0000313" key="2">
    <source>
        <dbReference type="EMBL" id="TAX64414.1"/>
    </source>
</evidence>
<gene>
    <name evidence="2" type="ORF">ELI03_34735</name>
</gene>
<evidence type="ECO:0000256" key="1">
    <source>
        <dbReference type="SAM" id="SignalP"/>
    </source>
</evidence>
<comment type="caution">
    <text evidence="2">The sequence shown here is derived from an EMBL/GenBank/DDBJ whole genome shotgun (WGS) entry which is preliminary data.</text>
</comment>
<feature type="chain" id="PRO_5020810344" evidence="1">
    <location>
        <begin position="25"/>
        <end position="227"/>
    </location>
</feature>
<evidence type="ECO:0000313" key="3">
    <source>
        <dbReference type="Proteomes" id="UP000293652"/>
    </source>
</evidence>
<organism evidence="2 3">
    <name type="scientific">Rhizobium leguminosarum</name>
    <dbReference type="NCBI Taxonomy" id="384"/>
    <lineage>
        <taxon>Bacteria</taxon>
        <taxon>Pseudomonadati</taxon>
        <taxon>Pseudomonadota</taxon>
        <taxon>Alphaproteobacteria</taxon>
        <taxon>Hyphomicrobiales</taxon>
        <taxon>Rhizobiaceae</taxon>
        <taxon>Rhizobium/Agrobacterium group</taxon>
        <taxon>Rhizobium</taxon>
    </lineage>
</organism>
<proteinExistence type="predicted"/>
<protein>
    <submittedName>
        <fullName evidence="2">Uncharacterized protein</fullName>
    </submittedName>
</protein>
<dbReference type="RefSeq" id="WP_130751251.1">
    <property type="nucleotide sequence ID" value="NZ_SIPC01000009.1"/>
</dbReference>
<dbReference type="EMBL" id="SIPC01000009">
    <property type="protein sequence ID" value="TAX64414.1"/>
    <property type="molecule type" value="Genomic_DNA"/>
</dbReference>
<dbReference type="PROSITE" id="PS51257">
    <property type="entry name" value="PROKAR_LIPOPROTEIN"/>
    <property type="match status" value="1"/>
</dbReference>
<name>A0A4Q8XRU2_RHILE</name>
<feature type="signal peptide" evidence="1">
    <location>
        <begin position="1"/>
        <end position="24"/>
    </location>
</feature>
<dbReference type="Proteomes" id="UP000293652">
    <property type="component" value="Unassembled WGS sequence"/>
</dbReference>
<dbReference type="AlphaFoldDB" id="A0A4Q8XRU2"/>
<reference evidence="2 3" key="1">
    <citation type="submission" date="2019-02" db="EMBL/GenBank/DDBJ databases">
        <title>The genomic architecture of introgression among sibling species of bacteria.</title>
        <authorList>
            <person name="Cavassim M.I.A."/>
            <person name="Moeskjaer S."/>
            <person name="Moslemi C."/>
            <person name="Fields B."/>
            <person name="Bachmann A."/>
            <person name="Vilhjalmsson B."/>
            <person name="Schierup M.H."/>
            <person name="Young J.P.W."/>
            <person name="Andersen S.U."/>
        </authorList>
    </citation>
    <scope>NUCLEOTIDE SEQUENCE [LARGE SCALE GENOMIC DNA]</scope>
    <source>
        <strain evidence="2 3">SM145A</strain>
    </source>
</reference>